<evidence type="ECO:0000256" key="3">
    <source>
        <dbReference type="ARBA" id="ARBA00023239"/>
    </source>
</evidence>
<dbReference type="AlphaFoldDB" id="A0A918GG77"/>
<dbReference type="InterPro" id="IPR050477">
    <property type="entry name" value="GrpII_AminoAcid_Decarb"/>
</dbReference>
<name>A0A918GG77_9PSEU</name>
<evidence type="ECO:0000256" key="5">
    <source>
        <dbReference type="SAM" id="MobiDB-lite"/>
    </source>
</evidence>
<organism evidence="6 7">
    <name type="scientific">Actinokineospora fastidiosa</name>
    <dbReference type="NCBI Taxonomy" id="1816"/>
    <lineage>
        <taxon>Bacteria</taxon>
        <taxon>Bacillati</taxon>
        <taxon>Actinomycetota</taxon>
        <taxon>Actinomycetes</taxon>
        <taxon>Pseudonocardiales</taxon>
        <taxon>Pseudonocardiaceae</taxon>
        <taxon>Actinokineospora</taxon>
    </lineage>
</organism>
<dbReference type="PANTHER" id="PTHR42735:SF4">
    <property type="entry name" value="PYRIDOXAL PHOSPHATE-DEPENDENT DECARBOXYLASE FAMILY PROTEIN"/>
    <property type="match status" value="1"/>
</dbReference>
<dbReference type="RefSeq" id="WP_189211233.1">
    <property type="nucleotide sequence ID" value="NZ_BMRB01000002.1"/>
</dbReference>
<evidence type="ECO:0000256" key="2">
    <source>
        <dbReference type="ARBA" id="ARBA00022898"/>
    </source>
</evidence>
<dbReference type="SUPFAM" id="SSF53383">
    <property type="entry name" value="PLP-dependent transferases"/>
    <property type="match status" value="1"/>
</dbReference>
<dbReference type="InterPro" id="IPR002129">
    <property type="entry name" value="PyrdxlP-dep_de-COase"/>
</dbReference>
<dbReference type="GO" id="GO:0019752">
    <property type="term" value="P:carboxylic acid metabolic process"/>
    <property type="evidence" value="ECO:0007669"/>
    <property type="project" value="InterPro"/>
</dbReference>
<reference evidence="6" key="2">
    <citation type="submission" date="2020-09" db="EMBL/GenBank/DDBJ databases">
        <authorList>
            <person name="Sun Q."/>
            <person name="Ohkuma M."/>
        </authorList>
    </citation>
    <scope>NUCLEOTIDE SEQUENCE</scope>
    <source>
        <strain evidence="6">JCM 3276</strain>
    </source>
</reference>
<dbReference type="InterPro" id="IPR015421">
    <property type="entry name" value="PyrdxlP-dep_Trfase_major"/>
</dbReference>
<gene>
    <name evidence="6" type="ORF">GCM10010171_32670</name>
</gene>
<keyword evidence="3" id="KW-0456">Lyase</keyword>
<dbReference type="Gene3D" id="3.40.640.10">
    <property type="entry name" value="Type I PLP-dependent aspartate aminotransferase-like (Major domain)"/>
    <property type="match status" value="1"/>
</dbReference>
<comment type="cofactor">
    <cofactor evidence="1 4">
        <name>pyridoxal 5'-phosphate</name>
        <dbReference type="ChEBI" id="CHEBI:597326"/>
    </cofactor>
</comment>
<dbReference type="Pfam" id="PF00282">
    <property type="entry name" value="Pyridoxal_deC"/>
    <property type="match status" value="1"/>
</dbReference>
<accession>A0A918GG77</accession>
<evidence type="ECO:0000313" key="7">
    <source>
        <dbReference type="Proteomes" id="UP000660680"/>
    </source>
</evidence>
<evidence type="ECO:0008006" key="8">
    <source>
        <dbReference type="Google" id="ProtNLM"/>
    </source>
</evidence>
<evidence type="ECO:0000313" key="6">
    <source>
        <dbReference type="EMBL" id="GGS35556.1"/>
    </source>
</evidence>
<dbReference type="GO" id="GO:0004058">
    <property type="term" value="F:aromatic-L-amino-acid decarboxylase activity"/>
    <property type="evidence" value="ECO:0007669"/>
    <property type="project" value="UniProtKB-ARBA"/>
</dbReference>
<evidence type="ECO:0000256" key="1">
    <source>
        <dbReference type="ARBA" id="ARBA00001933"/>
    </source>
</evidence>
<keyword evidence="2 4" id="KW-0663">Pyridoxal phosphate</keyword>
<comment type="caution">
    <text evidence="6">The sequence shown here is derived from an EMBL/GenBank/DDBJ whole genome shotgun (WGS) entry which is preliminary data.</text>
</comment>
<sequence length="744" mass="82341">MTDERSPIAAEHAAELSTLLGDYDLSSVPGTSSLAAWFLGPKAENEELLSRLVLRAVKAHCDDRRSDYHDDPPYVTEEMKSGEEYRSSVREIEKQLEVLLKALERSVPFCSYRYQAHMNWDLTLPSIVGYFAAMLYNQNNVAVEGSPVTTLLETVVGDDLCRMLGYTVPRDENASPRPWGHITCDGTVANIEALWSARSLKYYPIAVAEAIRREHDLRPAGDIEVSLPDGTRHCLLDLDPWSLLNLPVDEVLDLPRRIVAVDPCLADELYAVNNHTIQYLGYEQFAKKHLGGEVKPPVVLAPITKHYSWPKAAMILGIGEQHLLPIEVDLDARARPDHVRELLGECAAERRPVLAHVVVLGSTEQSSVDPLAEMLRIRADFHQRNLTYPIHVDAAWGGYFASLLRPGPLAETPELWMSEYVTAQYEALPQADSITIDPHKAGFIPYPAGGLCYRNKAQRELISISAPYVSHGGVDPSVGFYGIEGSKPGAAAAGVYLSHRVISTDQNGYGKLLGKALFNSKRFYAAIVTMATDNDPFVIVPCQRLPAERTHPGDEAKLNEQLAFIRERIVPKTNDELLADPEALRLLQELGSDQVIIAYIINFKRDGVLNPRVDAMNALNRQIYHALNITPSQAVGHQPATPLPPLIVTGSQFSPDIYGPSYLHRLRTRLGIEDGRTQPLDYLISTTMDPWVTDTATGDFTPTLITALRDTVTRIIRENETADTPLPIPTQAQDSPAPMTPSTP</sequence>
<dbReference type="EMBL" id="BMRB01000002">
    <property type="protein sequence ID" value="GGS35556.1"/>
    <property type="molecule type" value="Genomic_DNA"/>
</dbReference>
<protein>
    <recommendedName>
        <fullName evidence="8">Decarboxylase</fullName>
    </recommendedName>
</protein>
<dbReference type="GO" id="GO:0030170">
    <property type="term" value="F:pyridoxal phosphate binding"/>
    <property type="evidence" value="ECO:0007669"/>
    <property type="project" value="InterPro"/>
</dbReference>
<feature type="region of interest" description="Disordered" evidence="5">
    <location>
        <begin position="719"/>
        <end position="744"/>
    </location>
</feature>
<reference evidence="6" key="1">
    <citation type="journal article" date="2014" name="Int. J. Syst. Evol. Microbiol.">
        <title>Complete genome sequence of Corynebacterium casei LMG S-19264T (=DSM 44701T), isolated from a smear-ripened cheese.</title>
        <authorList>
            <consortium name="US DOE Joint Genome Institute (JGI-PGF)"/>
            <person name="Walter F."/>
            <person name="Albersmeier A."/>
            <person name="Kalinowski J."/>
            <person name="Ruckert C."/>
        </authorList>
    </citation>
    <scope>NUCLEOTIDE SEQUENCE</scope>
    <source>
        <strain evidence="6">JCM 3276</strain>
    </source>
</reference>
<dbReference type="InterPro" id="IPR015424">
    <property type="entry name" value="PyrdxlP-dep_Trfase"/>
</dbReference>
<dbReference type="Proteomes" id="UP000660680">
    <property type="component" value="Unassembled WGS sequence"/>
</dbReference>
<proteinExistence type="predicted"/>
<evidence type="ECO:0000256" key="4">
    <source>
        <dbReference type="PIRSR" id="PIRSR602129-50"/>
    </source>
</evidence>
<keyword evidence="7" id="KW-1185">Reference proteome</keyword>
<feature type="modified residue" description="N6-(pyridoxal phosphate)lysine" evidence="4">
    <location>
        <position position="440"/>
    </location>
</feature>
<dbReference type="PANTHER" id="PTHR42735">
    <property type="match status" value="1"/>
</dbReference>